<dbReference type="EMBL" id="ANFM02000002">
    <property type="protein sequence ID" value="EOD81752.1"/>
    <property type="molecule type" value="Genomic_DNA"/>
</dbReference>
<organism evidence="1 2">
    <name type="scientific">Grimontia indica</name>
    <dbReference type="NCBI Taxonomy" id="1056512"/>
    <lineage>
        <taxon>Bacteria</taxon>
        <taxon>Pseudomonadati</taxon>
        <taxon>Pseudomonadota</taxon>
        <taxon>Gammaproteobacteria</taxon>
        <taxon>Vibrionales</taxon>
        <taxon>Vibrionaceae</taxon>
        <taxon>Grimontia</taxon>
    </lineage>
</organism>
<proteinExistence type="predicted"/>
<protein>
    <submittedName>
        <fullName evidence="1">Uncharacterized protein</fullName>
    </submittedName>
</protein>
<dbReference type="Proteomes" id="UP000011223">
    <property type="component" value="Unassembled WGS sequence"/>
</dbReference>
<evidence type="ECO:0000313" key="2">
    <source>
        <dbReference type="Proteomes" id="UP000011223"/>
    </source>
</evidence>
<accession>R1IW98</accession>
<evidence type="ECO:0000313" key="1">
    <source>
        <dbReference type="EMBL" id="EOD81752.1"/>
    </source>
</evidence>
<sequence length="41" mass="4844">MANTPWMRAKRSGVMVFFLVYKNARKGRAFVFGAWVLNQFF</sequence>
<comment type="caution">
    <text evidence="1">The sequence shown here is derived from an EMBL/GenBank/DDBJ whole genome shotgun (WGS) entry which is preliminary data.</text>
</comment>
<keyword evidence="2" id="KW-1185">Reference proteome</keyword>
<name>R1IW98_9GAMM</name>
<dbReference type="AlphaFoldDB" id="R1IW98"/>
<reference evidence="1 2" key="1">
    <citation type="journal article" date="2014" name="PLoS ONE">
        <title>Grimontia indica AK16(T), sp. nov., Isolated from a Seawater Sample Reports the Presence of Pathogenic Genes Similar to Vibrio Genus.</title>
        <authorList>
            <person name="Singh A."/>
            <person name="Vaidya B."/>
            <person name="Khatri I."/>
            <person name="Srinivas T.N."/>
            <person name="Subramanian S."/>
            <person name="Korpole S."/>
            <person name="Pinnaka A.K."/>
        </authorList>
    </citation>
    <scope>NUCLEOTIDE SEQUENCE [LARGE SCALE GENOMIC DNA]</scope>
    <source>
        <strain evidence="1 2">AK16</strain>
    </source>
</reference>
<gene>
    <name evidence="1" type="ORF">D515_01659</name>
</gene>